<feature type="compositionally biased region" description="Polar residues" evidence="7">
    <location>
        <begin position="94"/>
        <end position="106"/>
    </location>
</feature>
<keyword evidence="4 6" id="KW-0238">DNA-binding</keyword>
<dbReference type="GO" id="GO:0003677">
    <property type="term" value="F:DNA binding"/>
    <property type="evidence" value="ECO:0007669"/>
    <property type="project" value="UniProtKB-UniRule"/>
</dbReference>
<dbReference type="AlphaFoldDB" id="A0A917DBW9"/>
<comment type="function">
    <text evidence="1 6">Required for the transposition of the insertion element.</text>
</comment>
<proteinExistence type="inferred from homology"/>
<evidence type="ECO:0000256" key="6">
    <source>
        <dbReference type="RuleBase" id="RU365089"/>
    </source>
</evidence>
<accession>A0A917DBW9</accession>
<evidence type="ECO:0000256" key="4">
    <source>
        <dbReference type="ARBA" id="ARBA00023125"/>
    </source>
</evidence>
<dbReference type="EMBL" id="BMHO01000001">
    <property type="protein sequence ID" value="GGD24866.1"/>
    <property type="molecule type" value="Genomic_DNA"/>
</dbReference>
<evidence type="ECO:0000256" key="2">
    <source>
        <dbReference type="ARBA" id="ARBA00010961"/>
    </source>
</evidence>
<dbReference type="PANTHER" id="PTHR33217">
    <property type="entry name" value="TRANSPOSASE FOR INSERTION SEQUENCE ELEMENT IS1081"/>
    <property type="match status" value="1"/>
</dbReference>
<evidence type="ECO:0000256" key="7">
    <source>
        <dbReference type="SAM" id="MobiDB-lite"/>
    </source>
</evidence>
<comment type="caution">
    <text evidence="8">The sequence shown here is derived from an EMBL/GenBank/DDBJ whole genome shotgun (WGS) entry which is preliminary data.</text>
</comment>
<dbReference type="GO" id="GO:0006313">
    <property type="term" value="P:DNA transposition"/>
    <property type="evidence" value="ECO:0007669"/>
    <property type="project" value="UniProtKB-UniRule"/>
</dbReference>
<feature type="region of interest" description="Disordered" evidence="7">
    <location>
        <begin position="87"/>
        <end position="106"/>
    </location>
</feature>
<keyword evidence="9" id="KW-1185">Reference proteome</keyword>
<keyword evidence="5 6" id="KW-0233">DNA recombination</keyword>
<keyword evidence="3 6" id="KW-0815">Transposition</keyword>
<dbReference type="Proteomes" id="UP000633205">
    <property type="component" value="Unassembled WGS sequence"/>
</dbReference>
<evidence type="ECO:0000313" key="8">
    <source>
        <dbReference type="EMBL" id="GGD24866.1"/>
    </source>
</evidence>
<gene>
    <name evidence="8" type="ORF">GCM10010915_00970</name>
</gene>
<protein>
    <recommendedName>
        <fullName evidence="6">Mutator family transposase</fullName>
    </recommendedName>
</protein>
<organism evidence="8 9">
    <name type="scientific">Microbacterium faecale</name>
    <dbReference type="NCBI Taxonomy" id="1804630"/>
    <lineage>
        <taxon>Bacteria</taxon>
        <taxon>Bacillati</taxon>
        <taxon>Actinomycetota</taxon>
        <taxon>Actinomycetes</taxon>
        <taxon>Micrococcales</taxon>
        <taxon>Microbacteriaceae</taxon>
        <taxon>Microbacterium</taxon>
    </lineage>
</organism>
<dbReference type="PANTHER" id="PTHR33217:SF8">
    <property type="entry name" value="MUTATOR FAMILY TRANSPOSASE"/>
    <property type="match status" value="1"/>
</dbReference>
<evidence type="ECO:0000256" key="1">
    <source>
        <dbReference type="ARBA" id="ARBA00002190"/>
    </source>
</evidence>
<sequence>MLRGKMSHAMNTDTTLTTEDDERVDLRTGEVLLAPPDVTAVADQLVAAAREQGIDLTGPNGLLTGLTRQVLQSELEAELSAYLGYESGDRAGKQTPNSRNGSTPKTVRTEIGEVTIQVPRDRAGTFTPVVVPKHQRRIAGFDDAVISLYAKGMTTGDIAKHLSDHYGSEVSRDLVSTVTDKVIGDMQEWQARPLDAVYPVVLIDALVVKVRDGQVANRPVYVAVGIDLDGRRDVLGLWMGPTGGEGAKQWMNMLTELRNRGVADVCIVCCDGLKGLPDAIGAIWPLATVQTCVVHLVRNSLRYASKKYWSKITSQLREVYTAPTVAAAEARFAEFADQWRDLYPAMIQMWENAWGEFTPFLSFPPEIRRLIYTTNGIESLNARFRQATRRRGHFPNEQAAMKVLYLTVLERRPNRTNPTGQVAGWKAILNTLSMTYGDRLGIN</sequence>
<dbReference type="InterPro" id="IPR001207">
    <property type="entry name" value="Transposase_mutator"/>
</dbReference>
<evidence type="ECO:0000313" key="9">
    <source>
        <dbReference type="Proteomes" id="UP000633205"/>
    </source>
</evidence>
<dbReference type="GO" id="GO:0004803">
    <property type="term" value="F:transposase activity"/>
    <property type="evidence" value="ECO:0007669"/>
    <property type="project" value="UniProtKB-UniRule"/>
</dbReference>
<reference evidence="8" key="1">
    <citation type="journal article" date="2014" name="Int. J. Syst. Evol. Microbiol.">
        <title>Complete genome sequence of Corynebacterium casei LMG S-19264T (=DSM 44701T), isolated from a smear-ripened cheese.</title>
        <authorList>
            <consortium name="US DOE Joint Genome Institute (JGI-PGF)"/>
            <person name="Walter F."/>
            <person name="Albersmeier A."/>
            <person name="Kalinowski J."/>
            <person name="Ruckert C."/>
        </authorList>
    </citation>
    <scope>NUCLEOTIDE SEQUENCE</scope>
    <source>
        <strain evidence="8">CGMCC 1.15152</strain>
    </source>
</reference>
<reference evidence="8" key="2">
    <citation type="submission" date="2020-09" db="EMBL/GenBank/DDBJ databases">
        <authorList>
            <person name="Sun Q."/>
            <person name="Zhou Y."/>
        </authorList>
    </citation>
    <scope>NUCLEOTIDE SEQUENCE</scope>
    <source>
        <strain evidence="8">CGMCC 1.15152</strain>
    </source>
</reference>
<keyword evidence="6" id="KW-0814">Transposable element</keyword>
<name>A0A917DBW9_9MICO</name>
<comment type="similarity">
    <text evidence="2 6">Belongs to the transposase mutator family.</text>
</comment>
<evidence type="ECO:0000256" key="3">
    <source>
        <dbReference type="ARBA" id="ARBA00022578"/>
    </source>
</evidence>
<evidence type="ECO:0000256" key="5">
    <source>
        <dbReference type="ARBA" id="ARBA00023172"/>
    </source>
</evidence>
<dbReference type="Pfam" id="PF00872">
    <property type="entry name" value="Transposase_mut"/>
    <property type="match status" value="1"/>
</dbReference>
<dbReference type="NCBIfam" id="NF033543">
    <property type="entry name" value="transpos_IS256"/>
    <property type="match status" value="1"/>
</dbReference>